<evidence type="ECO:0000313" key="2">
    <source>
        <dbReference type="EMBL" id="KKM71368.1"/>
    </source>
</evidence>
<feature type="transmembrane region" description="Helical" evidence="1">
    <location>
        <begin position="12"/>
        <end position="29"/>
    </location>
</feature>
<keyword evidence="1" id="KW-1133">Transmembrane helix</keyword>
<evidence type="ECO:0000256" key="1">
    <source>
        <dbReference type="SAM" id="Phobius"/>
    </source>
</evidence>
<reference evidence="2" key="1">
    <citation type="journal article" date="2015" name="Nature">
        <title>Complex archaea that bridge the gap between prokaryotes and eukaryotes.</title>
        <authorList>
            <person name="Spang A."/>
            <person name="Saw J.H."/>
            <person name="Jorgensen S.L."/>
            <person name="Zaremba-Niedzwiedzka K."/>
            <person name="Martijn J."/>
            <person name="Lind A.E."/>
            <person name="van Eijk R."/>
            <person name="Schleper C."/>
            <person name="Guy L."/>
            <person name="Ettema T.J."/>
        </authorList>
    </citation>
    <scope>NUCLEOTIDE SEQUENCE</scope>
</reference>
<proteinExistence type="predicted"/>
<dbReference type="EMBL" id="LAZR01009650">
    <property type="protein sequence ID" value="KKM71368.1"/>
    <property type="molecule type" value="Genomic_DNA"/>
</dbReference>
<keyword evidence="1" id="KW-0812">Transmembrane</keyword>
<name>A0A0F9JNW3_9ZZZZ</name>
<gene>
    <name evidence="2" type="ORF">LCGC14_1431320</name>
</gene>
<organism evidence="2">
    <name type="scientific">marine sediment metagenome</name>
    <dbReference type="NCBI Taxonomy" id="412755"/>
    <lineage>
        <taxon>unclassified sequences</taxon>
        <taxon>metagenomes</taxon>
        <taxon>ecological metagenomes</taxon>
    </lineage>
</organism>
<accession>A0A0F9JNW3</accession>
<keyword evidence="1" id="KW-0472">Membrane</keyword>
<sequence>MSLLVREMCKLAVEIAIGIIATAASTILIKKLKI</sequence>
<dbReference type="AlphaFoldDB" id="A0A0F9JNW3"/>
<protein>
    <submittedName>
        <fullName evidence="2">Uncharacterized protein</fullName>
    </submittedName>
</protein>
<comment type="caution">
    <text evidence="2">The sequence shown here is derived from an EMBL/GenBank/DDBJ whole genome shotgun (WGS) entry which is preliminary data.</text>
</comment>